<dbReference type="Gene3D" id="1.20.58.1690">
    <property type="match status" value="1"/>
</dbReference>
<protein>
    <submittedName>
        <fullName evidence="2">YARHG domain-containing protein</fullName>
    </submittedName>
</protein>
<reference evidence="2" key="1">
    <citation type="journal article" date="2021" name="PeerJ">
        <title>Extensive microbial diversity within the chicken gut microbiome revealed by metagenomics and culture.</title>
        <authorList>
            <person name="Gilroy R."/>
            <person name="Ravi A."/>
            <person name="Getino M."/>
            <person name="Pursley I."/>
            <person name="Horton D.L."/>
            <person name="Alikhan N.F."/>
            <person name="Baker D."/>
            <person name="Gharbi K."/>
            <person name="Hall N."/>
            <person name="Watson M."/>
            <person name="Adriaenssens E.M."/>
            <person name="Foster-Nyarko E."/>
            <person name="Jarju S."/>
            <person name="Secka A."/>
            <person name="Antonio M."/>
            <person name="Oren A."/>
            <person name="Chaudhuri R.R."/>
            <person name="La Ragione R."/>
            <person name="Hildebrand F."/>
            <person name="Pallen M.J."/>
        </authorList>
    </citation>
    <scope>NUCLEOTIDE SEQUENCE</scope>
    <source>
        <strain evidence="2">Gambia15-2214</strain>
    </source>
</reference>
<gene>
    <name evidence="2" type="ORF">IAA16_00920</name>
</gene>
<dbReference type="EMBL" id="JAHLFV010000019">
    <property type="protein sequence ID" value="MBU3849110.1"/>
    <property type="molecule type" value="Genomic_DNA"/>
</dbReference>
<reference evidence="2" key="2">
    <citation type="submission" date="2021-04" db="EMBL/GenBank/DDBJ databases">
        <authorList>
            <person name="Gilroy R."/>
        </authorList>
    </citation>
    <scope>NUCLEOTIDE SEQUENCE</scope>
    <source>
        <strain evidence="2">Gambia15-2214</strain>
    </source>
</reference>
<dbReference type="Proteomes" id="UP000823914">
    <property type="component" value="Unassembled WGS sequence"/>
</dbReference>
<organism evidence="2 3">
    <name type="scientific">Candidatus Treponema excrementipullorum</name>
    <dbReference type="NCBI Taxonomy" id="2838768"/>
    <lineage>
        <taxon>Bacteria</taxon>
        <taxon>Pseudomonadati</taxon>
        <taxon>Spirochaetota</taxon>
        <taxon>Spirochaetia</taxon>
        <taxon>Spirochaetales</taxon>
        <taxon>Treponemataceae</taxon>
        <taxon>Treponema</taxon>
    </lineage>
</organism>
<feature type="domain" description="YARHG" evidence="1">
    <location>
        <begin position="245"/>
        <end position="326"/>
    </location>
</feature>
<evidence type="ECO:0000313" key="3">
    <source>
        <dbReference type="Proteomes" id="UP000823914"/>
    </source>
</evidence>
<sequence>MKKLLFILFILLTNNMFCLSENEVVKVLREDSLTNHFFNTKNYKYSIQDNKELNESEALIVLSVARNSLYEKYQNYAFLNNIYILNDNSIIFFNESFYINKSDISQTFYNQIKNIQLNNSTSIFADLNFDCKKDLFIFRGDSISFYSIIIDLSDLNNTTILFHSNEIDNHFFKSTEIGKLFGKNILFCIINNKRGFTIPYQIKNKEVITKFYYWSPSEQRYILDESVTQEQIKNAYCPEDFFAYNGLNFSKLDSKLKEGDLKDLDKSQLRVLRNAVYARHGRTFKSVDLQSLWECYTWYKKNPNYSDSLLTDIDKYNIELIQNYESK</sequence>
<accession>A0A9E2NYD6</accession>
<name>A0A9E2NYD6_9SPIR</name>
<dbReference type="AlphaFoldDB" id="A0A9E2NYD6"/>
<evidence type="ECO:0000259" key="1">
    <source>
        <dbReference type="SMART" id="SM01324"/>
    </source>
</evidence>
<evidence type="ECO:0000313" key="2">
    <source>
        <dbReference type="EMBL" id="MBU3849110.1"/>
    </source>
</evidence>
<dbReference type="Pfam" id="PF13308">
    <property type="entry name" value="YARHG"/>
    <property type="match status" value="1"/>
</dbReference>
<proteinExistence type="predicted"/>
<dbReference type="SMART" id="SM01324">
    <property type="entry name" value="YARHG"/>
    <property type="match status" value="1"/>
</dbReference>
<comment type="caution">
    <text evidence="2">The sequence shown here is derived from an EMBL/GenBank/DDBJ whole genome shotgun (WGS) entry which is preliminary data.</text>
</comment>
<dbReference type="InterPro" id="IPR038434">
    <property type="entry name" value="YARHG_sf"/>
</dbReference>
<dbReference type="InterPro" id="IPR025582">
    <property type="entry name" value="YARHG_dom"/>
</dbReference>